<dbReference type="Proteomes" id="UP001190700">
    <property type="component" value="Unassembled WGS sequence"/>
</dbReference>
<accession>A0AAE0C931</accession>
<evidence type="ECO:0000313" key="2">
    <source>
        <dbReference type="Proteomes" id="UP001190700"/>
    </source>
</evidence>
<organism evidence="1 2">
    <name type="scientific">Cymbomonas tetramitiformis</name>
    <dbReference type="NCBI Taxonomy" id="36881"/>
    <lineage>
        <taxon>Eukaryota</taxon>
        <taxon>Viridiplantae</taxon>
        <taxon>Chlorophyta</taxon>
        <taxon>Pyramimonadophyceae</taxon>
        <taxon>Pyramimonadales</taxon>
        <taxon>Pyramimonadaceae</taxon>
        <taxon>Cymbomonas</taxon>
    </lineage>
</organism>
<dbReference type="EMBL" id="LGRX02027263">
    <property type="protein sequence ID" value="KAK3249552.1"/>
    <property type="molecule type" value="Genomic_DNA"/>
</dbReference>
<proteinExistence type="predicted"/>
<sequence>MDQASKTAFELDRIVTEDACSLDVFYATIASHDSSNYYQLRHAHDCMYDTEDAKAQMRTIDQEHLRAYHSQAIGRFPTLVDGTRHQVWQVELRRVLYEAGWTLAVNDREGRQIRFDALCELLRGMPVDDAGDTSTLALNVFRVRMYSLCVWTIPITGDAHEALLGDVNCYTNSALVSDLIDPERLHVIVIALRSLWLRSVEDGRWPIHSELFRYAADTSGSNLATDNARQGVNHMLNVIGGNGYTVELLDSVSSLSRMSPEFMRRHDLREDISVYMRRYFVALRSVQLKSQVGTLLAHYVRHVALFPPDADEEEPGASETRVIMDVLEKQISRVWKLRKRKRVWIKLSDERRSACNSARLRATCGLMVAINERQTLRGGFTDEVELAEDGCDDFVEAFRGTRVCRIHDLHTALMRRDEEDAAGHVSPILGAPRNHVAALLRLQQLHAGKEGFDYAVDRYLDTLCVMQTLSSAGYSYTNHHWGAVLHFLCGNVQHLHDPKEILGCMDRLRTTLATTKRFRLL</sequence>
<dbReference type="AlphaFoldDB" id="A0AAE0C931"/>
<name>A0AAE0C931_9CHLO</name>
<reference evidence="1 2" key="1">
    <citation type="journal article" date="2015" name="Genome Biol. Evol.">
        <title>Comparative Genomics of a Bacterivorous Green Alga Reveals Evolutionary Causalities and Consequences of Phago-Mixotrophic Mode of Nutrition.</title>
        <authorList>
            <person name="Burns J.A."/>
            <person name="Paasch A."/>
            <person name="Narechania A."/>
            <person name="Kim E."/>
        </authorList>
    </citation>
    <scope>NUCLEOTIDE SEQUENCE [LARGE SCALE GENOMIC DNA]</scope>
    <source>
        <strain evidence="1 2">PLY_AMNH</strain>
    </source>
</reference>
<gene>
    <name evidence="1" type="ORF">CYMTET_40998</name>
</gene>
<comment type="caution">
    <text evidence="1">The sequence shown here is derived from an EMBL/GenBank/DDBJ whole genome shotgun (WGS) entry which is preliminary data.</text>
</comment>
<evidence type="ECO:0000313" key="1">
    <source>
        <dbReference type="EMBL" id="KAK3249552.1"/>
    </source>
</evidence>
<protein>
    <submittedName>
        <fullName evidence="1">Uncharacterized protein</fullName>
    </submittedName>
</protein>
<keyword evidence="2" id="KW-1185">Reference proteome</keyword>